<evidence type="ECO:0000313" key="12">
    <source>
        <dbReference type="EMBL" id="CAB4644548.1"/>
    </source>
</evidence>
<keyword evidence="5" id="KW-0436">Ligase</keyword>
<dbReference type="PANTHER" id="PTHR43445:SF3">
    <property type="entry name" value="UDP-N-ACETYLMURAMATE--L-ALANINE LIGASE"/>
    <property type="match status" value="1"/>
</dbReference>
<evidence type="ECO:0000259" key="9">
    <source>
        <dbReference type="Pfam" id="PF01225"/>
    </source>
</evidence>
<dbReference type="InterPro" id="IPR004101">
    <property type="entry name" value="Mur_ligase_C"/>
</dbReference>
<dbReference type="Gene3D" id="3.40.1190.10">
    <property type="entry name" value="Mur-like, catalytic domain"/>
    <property type="match status" value="1"/>
</dbReference>
<dbReference type="InterPro" id="IPR013221">
    <property type="entry name" value="Mur_ligase_cen"/>
</dbReference>
<evidence type="ECO:0000256" key="3">
    <source>
        <dbReference type="ARBA" id="ARBA00012211"/>
    </source>
</evidence>
<dbReference type="Pfam" id="PF02875">
    <property type="entry name" value="Mur_ligase_C"/>
    <property type="match status" value="1"/>
</dbReference>
<evidence type="ECO:0000256" key="1">
    <source>
        <dbReference type="ARBA" id="ARBA00004496"/>
    </source>
</evidence>
<gene>
    <name evidence="12" type="ORF">UFOPK2214_00141</name>
</gene>
<evidence type="ECO:0000259" key="11">
    <source>
        <dbReference type="Pfam" id="PF08245"/>
    </source>
</evidence>
<dbReference type="Pfam" id="PF01225">
    <property type="entry name" value="Mur_ligase"/>
    <property type="match status" value="1"/>
</dbReference>
<dbReference type="SUPFAM" id="SSF53623">
    <property type="entry name" value="MurD-like peptide ligases, catalytic domain"/>
    <property type="match status" value="1"/>
</dbReference>
<dbReference type="Pfam" id="PF08245">
    <property type="entry name" value="Mur_ligase_M"/>
    <property type="match status" value="1"/>
</dbReference>
<dbReference type="GO" id="GO:0005524">
    <property type="term" value="F:ATP binding"/>
    <property type="evidence" value="ECO:0007669"/>
    <property type="project" value="UniProtKB-KW"/>
</dbReference>
<dbReference type="SUPFAM" id="SSF51984">
    <property type="entry name" value="MurCD N-terminal domain"/>
    <property type="match status" value="1"/>
</dbReference>
<reference evidence="12" key="1">
    <citation type="submission" date="2020-05" db="EMBL/GenBank/DDBJ databases">
        <authorList>
            <person name="Chiriac C."/>
            <person name="Salcher M."/>
            <person name="Ghai R."/>
            <person name="Kavagutti S V."/>
        </authorList>
    </citation>
    <scope>NUCLEOTIDE SEQUENCE</scope>
</reference>
<evidence type="ECO:0000256" key="4">
    <source>
        <dbReference type="ARBA" id="ARBA00022490"/>
    </source>
</evidence>
<evidence type="ECO:0000256" key="6">
    <source>
        <dbReference type="ARBA" id="ARBA00022741"/>
    </source>
</evidence>
<dbReference type="InterPro" id="IPR036615">
    <property type="entry name" value="Mur_ligase_C_dom_sf"/>
</dbReference>
<dbReference type="InterPro" id="IPR036565">
    <property type="entry name" value="Mur-like_cat_sf"/>
</dbReference>
<comment type="catalytic activity">
    <reaction evidence="8">
        <text>UDP-N-acetyl-alpha-D-muramate + L-alanine + ATP = UDP-N-acetyl-alpha-D-muramoyl-L-alanine + ADP + phosphate + H(+)</text>
        <dbReference type="Rhea" id="RHEA:23372"/>
        <dbReference type="ChEBI" id="CHEBI:15378"/>
        <dbReference type="ChEBI" id="CHEBI:30616"/>
        <dbReference type="ChEBI" id="CHEBI:43474"/>
        <dbReference type="ChEBI" id="CHEBI:57972"/>
        <dbReference type="ChEBI" id="CHEBI:70757"/>
        <dbReference type="ChEBI" id="CHEBI:83898"/>
        <dbReference type="ChEBI" id="CHEBI:456216"/>
        <dbReference type="EC" id="6.3.2.8"/>
    </reaction>
</comment>
<feature type="domain" description="Mur ligase N-terminal catalytic" evidence="9">
    <location>
        <begin position="22"/>
        <end position="116"/>
    </location>
</feature>
<dbReference type="PANTHER" id="PTHR43445">
    <property type="entry name" value="UDP-N-ACETYLMURAMATE--L-ALANINE LIGASE-RELATED"/>
    <property type="match status" value="1"/>
</dbReference>
<comment type="subcellular location">
    <subcellularLocation>
        <location evidence="1">Cytoplasm</location>
    </subcellularLocation>
</comment>
<dbReference type="EMBL" id="CAEZWJ010000003">
    <property type="protein sequence ID" value="CAB4644548.1"/>
    <property type="molecule type" value="Genomic_DNA"/>
</dbReference>
<proteinExistence type="inferred from homology"/>
<evidence type="ECO:0000256" key="7">
    <source>
        <dbReference type="ARBA" id="ARBA00022840"/>
    </source>
</evidence>
<dbReference type="GO" id="GO:0009252">
    <property type="term" value="P:peptidoglycan biosynthetic process"/>
    <property type="evidence" value="ECO:0007669"/>
    <property type="project" value="UniProtKB-UniPathway"/>
</dbReference>
<dbReference type="SUPFAM" id="SSF53244">
    <property type="entry name" value="MurD-like peptide ligases, peptide-binding domain"/>
    <property type="match status" value="1"/>
</dbReference>
<dbReference type="Gene3D" id="3.40.50.720">
    <property type="entry name" value="NAD(P)-binding Rossmann-like Domain"/>
    <property type="match status" value="1"/>
</dbReference>
<keyword evidence="7" id="KW-0067">ATP-binding</keyword>
<evidence type="ECO:0000256" key="5">
    <source>
        <dbReference type="ARBA" id="ARBA00022598"/>
    </source>
</evidence>
<keyword evidence="6" id="KW-0547">Nucleotide-binding</keyword>
<dbReference type="HAMAP" id="MF_00046">
    <property type="entry name" value="MurC"/>
    <property type="match status" value="1"/>
</dbReference>
<dbReference type="Gene3D" id="3.90.190.20">
    <property type="entry name" value="Mur ligase, C-terminal domain"/>
    <property type="match status" value="1"/>
</dbReference>
<dbReference type="AlphaFoldDB" id="A0A6J6K6R2"/>
<feature type="domain" description="Mur ligase central" evidence="11">
    <location>
        <begin position="124"/>
        <end position="302"/>
    </location>
</feature>
<evidence type="ECO:0000256" key="8">
    <source>
        <dbReference type="ARBA" id="ARBA00047833"/>
    </source>
</evidence>
<dbReference type="EC" id="6.3.2.8" evidence="3"/>
<dbReference type="UniPathway" id="UPA00219"/>
<dbReference type="NCBIfam" id="TIGR01082">
    <property type="entry name" value="murC"/>
    <property type="match status" value="1"/>
</dbReference>
<dbReference type="GO" id="GO:0005737">
    <property type="term" value="C:cytoplasm"/>
    <property type="evidence" value="ECO:0007669"/>
    <property type="project" value="UniProtKB-SubCell"/>
</dbReference>
<dbReference type="InterPro" id="IPR050061">
    <property type="entry name" value="MurCDEF_pg_biosynth"/>
</dbReference>
<organism evidence="12">
    <name type="scientific">freshwater metagenome</name>
    <dbReference type="NCBI Taxonomy" id="449393"/>
    <lineage>
        <taxon>unclassified sequences</taxon>
        <taxon>metagenomes</taxon>
        <taxon>ecological metagenomes</taxon>
    </lineage>
</organism>
<accession>A0A6J6K6R2</accession>
<name>A0A6J6K6R2_9ZZZZ</name>
<dbReference type="InterPro" id="IPR000713">
    <property type="entry name" value="Mur_ligase_N"/>
</dbReference>
<evidence type="ECO:0000259" key="10">
    <source>
        <dbReference type="Pfam" id="PF02875"/>
    </source>
</evidence>
<sequence length="471" mass="49369">MSALPSRRQPEELIDLSVSRRCHVVGVGGPGMSPLASLLAARGHQVTGSDMRDSEVTEILRTEGIAVSLGHSAEAVRDVDVVTFSTAIPASNVELVSAGELGIPVRHRSGLLASLCSITNSIGVAGTHGKTTTTALLTHILVTAGRDPSCIVGGQVAGMAVGARHGKGSAFVLECDESDGTLDVLTLENLIVTNIDVDHLDYFGSFEQVQLCFVDAAKRTSGLVVTNADDPSSRIVIDVLQGQKTLRTFGHAASATVRIDAVTPVKDGTQVVLEIDDRSVTCMSPLRGEHNAMNIAAALAMATGLGVDVDTACTAVTSFSGVARRFTERGSFNEALLIDDYAHLPAEIEAAIAAASSHPSRTGRTIAVFQPNRYHRIAAMADTYADCFRAADVVVVTDVYASGTAFIEGVTGELVVNAIRASHPAAHIEWAPTRQDIVKFVAATIQPGDVCISMGCGDIETFPDDLQTAVK</sequence>
<protein>
    <recommendedName>
        <fullName evidence="3">UDP-N-acetylmuramate--L-alanine ligase</fullName>
        <ecNumber evidence="3">6.3.2.8</ecNumber>
    </recommendedName>
</protein>
<feature type="domain" description="Mur ligase C-terminal" evidence="10">
    <location>
        <begin position="324"/>
        <end position="457"/>
    </location>
</feature>
<evidence type="ECO:0000256" key="2">
    <source>
        <dbReference type="ARBA" id="ARBA00004752"/>
    </source>
</evidence>
<keyword evidence="4" id="KW-0963">Cytoplasm</keyword>
<dbReference type="InterPro" id="IPR005758">
    <property type="entry name" value="UDP-N-AcMur_Ala_ligase_MurC"/>
</dbReference>
<dbReference type="GO" id="GO:0008763">
    <property type="term" value="F:UDP-N-acetylmuramate-L-alanine ligase activity"/>
    <property type="evidence" value="ECO:0007669"/>
    <property type="project" value="UniProtKB-EC"/>
</dbReference>
<comment type="pathway">
    <text evidence="2">Cell wall biogenesis; peptidoglycan biosynthesis.</text>
</comment>